<dbReference type="Proteomes" id="UP001234297">
    <property type="component" value="Chromosome 6"/>
</dbReference>
<dbReference type="EMBL" id="CM056814">
    <property type="protein sequence ID" value="KAJ8625885.1"/>
    <property type="molecule type" value="Genomic_DNA"/>
</dbReference>
<evidence type="ECO:0000313" key="1">
    <source>
        <dbReference type="EMBL" id="KAJ8625885.1"/>
    </source>
</evidence>
<comment type="caution">
    <text evidence="1">The sequence shown here is derived from an EMBL/GenBank/DDBJ whole genome shotgun (WGS) entry which is preliminary data.</text>
</comment>
<keyword evidence="2" id="KW-1185">Reference proteome</keyword>
<accession>A0ACC2KXT6</accession>
<name>A0ACC2KXT6_PERAE</name>
<reference evidence="1 2" key="1">
    <citation type="journal article" date="2022" name="Hortic Res">
        <title>A haplotype resolved chromosomal level avocado genome allows analysis of novel avocado genes.</title>
        <authorList>
            <person name="Nath O."/>
            <person name="Fletcher S.J."/>
            <person name="Hayward A."/>
            <person name="Shaw L.M."/>
            <person name="Masouleh A.K."/>
            <person name="Furtado A."/>
            <person name="Henry R.J."/>
            <person name="Mitter N."/>
        </authorList>
    </citation>
    <scope>NUCLEOTIDE SEQUENCE [LARGE SCALE GENOMIC DNA]</scope>
    <source>
        <strain evidence="2">cv. Hass</strain>
    </source>
</reference>
<gene>
    <name evidence="1" type="ORF">MRB53_019192</name>
</gene>
<evidence type="ECO:0000313" key="2">
    <source>
        <dbReference type="Proteomes" id="UP001234297"/>
    </source>
</evidence>
<proteinExistence type="predicted"/>
<sequence>MITPVRLSCASLDKIRSLPTPPGALCFVFLVVYKGALLGFIPWCMDHFMKCSKMLNDLVMGSFEVA</sequence>
<protein>
    <submittedName>
        <fullName evidence="1">Uncharacterized protein</fullName>
    </submittedName>
</protein>
<organism evidence="1 2">
    <name type="scientific">Persea americana</name>
    <name type="common">Avocado</name>
    <dbReference type="NCBI Taxonomy" id="3435"/>
    <lineage>
        <taxon>Eukaryota</taxon>
        <taxon>Viridiplantae</taxon>
        <taxon>Streptophyta</taxon>
        <taxon>Embryophyta</taxon>
        <taxon>Tracheophyta</taxon>
        <taxon>Spermatophyta</taxon>
        <taxon>Magnoliopsida</taxon>
        <taxon>Magnoliidae</taxon>
        <taxon>Laurales</taxon>
        <taxon>Lauraceae</taxon>
        <taxon>Persea</taxon>
    </lineage>
</organism>